<name>A0A6C0AN32_9ZZZZ</name>
<organism evidence="1">
    <name type="scientific">viral metagenome</name>
    <dbReference type="NCBI Taxonomy" id="1070528"/>
    <lineage>
        <taxon>unclassified sequences</taxon>
        <taxon>metagenomes</taxon>
        <taxon>organismal metagenomes</taxon>
    </lineage>
</organism>
<reference evidence="1" key="1">
    <citation type="journal article" date="2020" name="Nature">
        <title>Giant virus diversity and host interactions through global metagenomics.</title>
        <authorList>
            <person name="Schulz F."/>
            <person name="Roux S."/>
            <person name="Paez-Espino D."/>
            <person name="Jungbluth S."/>
            <person name="Walsh D.A."/>
            <person name="Denef V.J."/>
            <person name="McMahon K.D."/>
            <person name="Konstantinidis K.T."/>
            <person name="Eloe-Fadrosh E.A."/>
            <person name="Kyrpides N.C."/>
            <person name="Woyke T."/>
        </authorList>
    </citation>
    <scope>NUCLEOTIDE SEQUENCE</scope>
    <source>
        <strain evidence="1">GVMAG-S-1091796-13</strain>
    </source>
</reference>
<evidence type="ECO:0000313" key="1">
    <source>
        <dbReference type="EMBL" id="QHS80771.1"/>
    </source>
</evidence>
<protein>
    <submittedName>
        <fullName evidence="1">Uncharacterized protein</fullName>
    </submittedName>
</protein>
<proteinExistence type="predicted"/>
<dbReference type="AlphaFoldDB" id="A0A6C0AN32"/>
<accession>A0A6C0AN32</accession>
<sequence>MLMTITLKNILHPNDYNYCDICNRKHNLNECNNCLELYCIKCEIFKKNMCSYCYQRNIKLICKKF</sequence>
<dbReference type="EMBL" id="MN740719">
    <property type="protein sequence ID" value="QHS80771.1"/>
    <property type="molecule type" value="Genomic_DNA"/>
</dbReference>